<accession>A0A238JM27</accession>
<organism evidence="1 2">
    <name type="scientific">Octadecabacter ascidiaceicola</name>
    <dbReference type="NCBI Taxonomy" id="1655543"/>
    <lineage>
        <taxon>Bacteria</taxon>
        <taxon>Pseudomonadati</taxon>
        <taxon>Pseudomonadota</taxon>
        <taxon>Alphaproteobacteria</taxon>
        <taxon>Rhodobacterales</taxon>
        <taxon>Roseobacteraceae</taxon>
        <taxon>Octadecabacter</taxon>
    </lineage>
</organism>
<keyword evidence="2" id="KW-1185">Reference proteome</keyword>
<dbReference type="AlphaFoldDB" id="A0A238JM27"/>
<protein>
    <submittedName>
        <fullName evidence="1">Uncharacterized protein</fullName>
    </submittedName>
</protein>
<evidence type="ECO:0000313" key="2">
    <source>
        <dbReference type="Proteomes" id="UP000203464"/>
    </source>
</evidence>
<evidence type="ECO:0000313" key="1">
    <source>
        <dbReference type="EMBL" id="SMX30836.1"/>
    </source>
</evidence>
<dbReference type="EMBL" id="FXYD01000001">
    <property type="protein sequence ID" value="SMX30836.1"/>
    <property type="molecule type" value="Genomic_DNA"/>
</dbReference>
<sequence>MVWRTNTNQAKKPVEKPPLNKNEIFEVMLCDGETSLDVAEIVLDRIAIKERIQ</sequence>
<proteinExistence type="predicted"/>
<dbReference type="Proteomes" id="UP000203464">
    <property type="component" value="Unassembled WGS sequence"/>
</dbReference>
<gene>
    <name evidence="1" type="ORF">OCA8868_00056</name>
</gene>
<reference evidence="2" key="1">
    <citation type="submission" date="2017-05" db="EMBL/GenBank/DDBJ databases">
        <authorList>
            <person name="Rodrigo-Torres L."/>
            <person name="Arahal R. D."/>
            <person name="Lucena T."/>
        </authorList>
    </citation>
    <scope>NUCLEOTIDE SEQUENCE [LARGE SCALE GENOMIC DNA]</scope>
    <source>
        <strain evidence="2">CECT 8868</strain>
    </source>
</reference>
<name>A0A238JM27_9RHOB</name>